<gene>
    <name evidence="1" type="ORF">Rhow_007658</name>
</gene>
<dbReference type="AlphaFoldDB" id="A0A402CIM3"/>
<accession>A0A402CIM3</accession>
<keyword evidence="2" id="KW-1185">Reference proteome</keyword>
<proteinExistence type="predicted"/>
<organism evidence="1 2">
    <name type="scientific">Rhodococcus wratislaviensis</name>
    <name type="common">Tsukamurella wratislaviensis</name>
    <dbReference type="NCBI Taxonomy" id="44752"/>
    <lineage>
        <taxon>Bacteria</taxon>
        <taxon>Bacillati</taxon>
        <taxon>Actinomycetota</taxon>
        <taxon>Actinomycetes</taxon>
        <taxon>Mycobacteriales</taxon>
        <taxon>Nocardiaceae</taxon>
        <taxon>Rhodococcus</taxon>
    </lineage>
</organism>
<evidence type="ECO:0000313" key="1">
    <source>
        <dbReference type="EMBL" id="GCE43428.1"/>
    </source>
</evidence>
<reference evidence="1 2" key="1">
    <citation type="submission" date="2018-11" db="EMBL/GenBank/DDBJ databases">
        <title>Microbial catabolism of amino acid.</title>
        <authorList>
            <person name="Hibi M."/>
            <person name="Ogawa J."/>
        </authorList>
    </citation>
    <scope>NUCLEOTIDE SEQUENCE [LARGE SCALE GENOMIC DNA]</scope>
    <source>
        <strain evidence="1 2">C31-06</strain>
    </source>
</reference>
<evidence type="ECO:0000313" key="2">
    <source>
        <dbReference type="Proteomes" id="UP000287519"/>
    </source>
</evidence>
<comment type="caution">
    <text evidence="1">The sequence shown here is derived from an EMBL/GenBank/DDBJ whole genome shotgun (WGS) entry which is preliminary data.</text>
</comment>
<name>A0A402CIM3_RHOWR</name>
<dbReference type="Proteomes" id="UP000287519">
    <property type="component" value="Unassembled WGS sequence"/>
</dbReference>
<sequence>MMHGASPKAQPTGPDHIDSAGARRVALCRWCCVHHHDLSDR</sequence>
<protein>
    <submittedName>
        <fullName evidence="1">Uncharacterized protein</fullName>
    </submittedName>
</protein>
<dbReference type="EMBL" id="BHYM01000073">
    <property type="protein sequence ID" value="GCE43428.1"/>
    <property type="molecule type" value="Genomic_DNA"/>
</dbReference>